<gene>
    <name evidence="8" type="primary">sppA</name>
    <name evidence="8" type="ORF">H9784_09240</name>
</gene>
<dbReference type="NCBIfam" id="TIGR00706">
    <property type="entry name" value="SppA_dom"/>
    <property type="match status" value="1"/>
</dbReference>
<evidence type="ECO:0000259" key="7">
    <source>
        <dbReference type="Pfam" id="PF01343"/>
    </source>
</evidence>
<dbReference type="InterPro" id="IPR002142">
    <property type="entry name" value="Peptidase_S49"/>
</dbReference>
<keyword evidence="6" id="KW-0472">Membrane</keyword>
<accession>A0A9D2HMN8</accession>
<dbReference type="PANTHER" id="PTHR42987:SF7">
    <property type="entry name" value="SIGNAL PEPTIDE PEPTIDASE SPPA-RELATED"/>
    <property type="match status" value="1"/>
</dbReference>
<dbReference type="InterPro" id="IPR029045">
    <property type="entry name" value="ClpP/crotonase-like_dom_sf"/>
</dbReference>
<dbReference type="SUPFAM" id="SSF52096">
    <property type="entry name" value="ClpP/crotonase"/>
    <property type="match status" value="1"/>
</dbReference>
<sequence>MLHAEESPKAAPAAGEPDAASSRAAAAGGEGLADLPLPGAEDAPAAPAPGTARTDAASCAAAGQCPLARIPDSAWKALFHRPFRKRHPIIFWGLVLLLLIGVGSFAALDEEDFEGSDRLALLEIRGTIDDIRPQLEWLDKLAQRSDVKGLLVRVDSPGGSAAASQELYEVVAAFGKRMPVAVYMGSTAASGGLMVSMAGKRIFANASTVTGSIGVRMDIPQIRQLLDKIGVGQETLTTGPYKDAGSMLRPLSREDREYFEALLKDMHDIFVEIVANGRNMPEAKVRELASGKVFTGREALKLGLVDELGTQADALRWLAEQADVPVSRKLLRRPREIDWWREPLESLLRLVPGAQSVSGGGSPAFLYQM</sequence>
<keyword evidence="3" id="KW-0378">Hydrolase</keyword>
<dbReference type="InterPro" id="IPR004635">
    <property type="entry name" value="Pept_S49_SppA"/>
</dbReference>
<organism evidence="8 9">
    <name type="scientific">Candidatus Desulfovibrio intestinavium</name>
    <dbReference type="NCBI Taxonomy" id="2838534"/>
    <lineage>
        <taxon>Bacteria</taxon>
        <taxon>Pseudomonadati</taxon>
        <taxon>Thermodesulfobacteriota</taxon>
        <taxon>Desulfovibrionia</taxon>
        <taxon>Desulfovibrionales</taxon>
        <taxon>Desulfovibrionaceae</taxon>
        <taxon>Desulfovibrio</taxon>
    </lineage>
</organism>
<feature type="transmembrane region" description="Helical" evidence="6">
    <location>
        <begin position="89"/>
        <end position="108"/>
    </location>
</feature>
<reference evidence="8" key="1">
    <citation type="journal article" date="2021" name="PeerJ">
        <title>Extensive microbial diversity within the chicken gut microbiome revealed by metagenomics and culture.</title>
        <authorList>
            <person name="Gilroy R."/>
            <person name="Ravi A."/>
            <person name="Getino M."/>
            <person name="Pursley I."/>
            <person name="Horton D.L."/>
            <person name="Alikhan N.F."/>
            <person name="Baker D."/>
            <person name="Gharbi K."/>
            <person name="Hall N."/>
            <person name="Watson M."/>
            <person name="Adriaenssens E.M."/>
            <person name="Foster-Nyarko E."/>
            <person name="Jarju S."/>
            <person name="Secka A."/>
            <person name="Antonio M."/>
            <person name="Oren A."/>
            <person name="Chaudhuri R.R."/>
            <person name="La Ragione R."/>
            <person name="Hildebrand F."/>
            <person name="Pallen M.J."/>
        </authorList>
    </citation>
    <scope>NUCLEOTIDE SEQUENCE</scope>
    <source>
        <strain evidence="8">5032</strain>
    </source>
</reference>
<keyword evidence="6" id="KW-1133">Transmembrane helix</keyword>
<proteinExistence type="inferred from homology"/>
<dbReference type="CDD" id="cd07023">
    <property type="entry name" value="S49_Sppa_N_C"/>
    <property type="match status" value="1"/>
</dbReference>
<evidence type="ECO:0000256" key="1">
    <source>
        <dbReference type="ARBA" id="ARBA00008683"/>
    </source>
</evidence>
<dbReference type="PANTHER" id="PTHR42987">
    <property type="entry name" value="PEPTIDASE S49"/>
    <property type="match status" value="1"/>
</dbReference>
<dbReference type="EMBL" id="DWZD01000048">
    <property type="protein sequence ID" value="HJA79730.1"/>
    <property type="molecule type" value="Genomic_DNA"/>
</dbReference>
<dbReference type="GO" id="GO:0008236">
    <property type="term" value="F:serine-type peptidase activity"/>
    <property type="evidence" value="ECO:0007669"/>
    <property type="project" value="UniProtKB-KW"/>
</dbReference>
<evidence type="ECO:0000313" key="9">
    <source>
        <dbReference type="Proteomes" id="UP000823821"/>
    </source>
</evidence>
<evidence type="ECO:0000256" key="6">
    <source>
        <dbReference type="SAM" id="Phobius"/>
    </source>
</evidence>
<protein>
    <submittedName>
        <fullName evidence="8">Signal peptide peptidase SppA</fullName>
    </submittedName>
</protein>
<evidence type="ECO:0000256" key="2">
    <source>
        <dbReference type="ARBA" id="ARBA00022670"/>
    </source>
</evidence>
<comment type="caution">
    <text evidence="8">The sequence shown here is derived from an EMBL/GenBank/DDBJ whole genome shotgun (WGS) entry which is preliminary data.</text>
</comment>
<dbReference type="Gene3D" id="3.90.226.10">
    <property type="entry name" value="2-enoyl-CoA Hydratase, Chain A, domain 1"/>
    <property type="match status" value="2"/>
</dbReference>
<keyword evidence="4" id="KW-0720">Serine protease</keyword>
<evidence type="ECO:0000256" key="5">
    <source>
        <dbReference type="SAM" id="MobiDB-lite"/>
    </source>
</evidence>
<keyword evidence="2" id="KW-0645">Protease</keyword>
<keyword evidence="6" id="KW-0812">Transmembrane</keyword>
<evidence type="ECO:0000313" key="8">
    <source>
        <dbReference type="EMBL" id="HJA79730.1"/>
    </source>
</evidence>
<feature type="compositionally biased region" description="Low complexity" evidence="5">
    <location>
        <begin position="9"/>
        <end position="53"/>
    </location>
</feature>
<dbReference type="AlphaFoldDB" id="A0A9D2HMN8"/>
<name>A0A9D2HMN8_9BACT</name>
<dbReference type="InterPro" id="IPR047272">
    <property type="entry name" value="S49_SppA_C"/>
</dbReference>
<feature type="domain" description="Peptidase S49" evidence="7">
    <location>
        <begin position="176"/>
        <end position="324"/>
    </location>
</feature>
<evidence type="ECO:0000256" key="3">
    <source>
        <dbReference type="ARBA" id="ARBA00022801"/>
    </source>
</evidence>
<evidence type="ECO:0000256" key="4">
    <source>
        <dbReference type="ARBA" id="ARBA00022825"/>
    </source>
</evidence>
<reference evidence="8" key="2">
    <citation type="submission" date="2021-04" db="EMBL/GenBank/DDBJ databases">
        <authorList>
            <person name="Gilroy R."/>
        </authorList>
    </citation>
    <scope>NUCLEOTIDE SEQUENCE</scope>
    <source>
        <strain evidence="8">5032</strain>
    </source>
</reference>
<dbReference type="Proteomes" id="UP000823821">
    <property type="component" value="Unassembled WGS sequence"/>
</dbReference>
<feature type="region of interest" description="Disordered" evidence="5">
    <location>
        <begin position="1"/>
        <end position="53"/>
    </location>
</feature>
<dbReference type="GO" id="GO:0006508">
    <property type="term" value="P:proteolysis"/>
    <property type="evidence" value="ECO:0007669"/>
    <property type="project" value="UniProtKB-KW"/>
</dbReference>
<comment type="similarity">
    <text evidence="1">Belongs to the peptidase S49 family.</text>
</comment>
<dbReference type="Pfam" id="PF01343">
    <property type="entry name" value="Peptidase_S49"/>
    <property type="match status" value="1"/>
</dbReference>